<dbReference type="PANTHER" id="PTHR43574">
    <property type="entry name" value="EPIMERASE-RELATED"/>
    <property type="match status" value="1"/>
</dbReference>
<evidence type="ECO:0000259" key="2">
    <source>
        <dbReference type="Pfam" id="PF01370"/>
    </source>
</evidence>
<evidence type="ECO:0000256" key="1">
    <source>
        <dbReference type="ARBA" id="ARBA00023027"/>
    </source>
</evidence>
<comment type="caution">
    <text evidence="3">The sequence shown here is derived from an EMBL/GenBank/DDBJ whole genome shotgun (WGS) entry which is preliminary data.</text>
</comment>
<organism evidence="3 4">
    <name type="scientific">Henriciella mobilis</name>
    <dbReference type="NCBI Taxonomy" id="2305467"/>
    <lineage>
        <taxon>Bacteria</taxon>
        <taxon>Pseudomonadati</taxon>
        <taxon>Pseudomonadota</taxon>
        <taxon>Alphaproteobacteria</taxon>
        <taxon>Hyphomonadales</taxon>
        <taxon>Hyphomonadaceae</taxon>
        <taxon>Henriciella</taxon>
    </lineage>
</organism>
<dbReference type="PRINTS" id="PR01713">
    <property type="entry name" value="NUCEPIMERASE"/>
</dbReference>
<keyword evidence="1" id="KW-0520">NAD</keyword>
<keyword evidence="4" id="KW-1185">Reference proteome</keyword>
<gene>
    <name evidence="3" type="ORF">D1223_14705</name>
</gene>
<proteinExistence type="predicted"/>
<dbReference type="Gene3D" id="3.40.50.720">
    <property type="entry name" value="NAD(P)-binding Rossmann-like Domain"/>
    <property type="match status" value="1"/>
</dbReference>
<evidence type="ECO:0000313" key="4">
    <source>
        <dbReference type="Proteomes" id="UP000266385"/>
    </source>
</evidence>
<accession>A0A399R8S9</accession>
<dbReference type="SUPFAM" id="SSF51735">
    <property type="entry name" value="NAD(P)-binding Rossmann-fold domains"/>
    <property type="match status" value="1"/>
</dbReference>
<dbReference type="OrthoDB" id="9801785at2"/>
<protein>
    <submittedName>
        <fullName evidence="3">NAD-dependent epimerase/dehydratase family protein</fullName>
    </submittedName>
</protein>
<dbReference type="Proteomes" id="UP000266385">
    <property type="component" value="Unassembled WGS sequence"/>
</dbReference>
<dbReference type="InterPro" id="IPR001509">
    <property type="entry name" value="Epimerase_deHydtase"/>
</dbReference>
<feature type="domain" description="NAD-dependent epimerase/dehydratase" evidence="2">
    <location>
        <begin position="4"/>
        <end position="235"/>
    </location>
</feature>
<dbReference type="RefSeq" id="WP_119377198.1">
    <property type="nucleotide sequence ID" value="NZ_QWFX01000014.1"/>
</dbReference>
<sequence length="333" mass="37491">MRFLVTGVAGFIGSQISKALLEEGHSVLGLDNLNAYYDVTYKQERLHQLERLPEFEFRKLDISDHDRLLALPERDSIDRVIHLAAQAGVRYSLENPFAYAASNMTGHLAVLEFCRRAAKAPMLVYASSSSVYGDDAVAPFKEDANVDRPVSLYAATKRADELMSQAYAKLYDLQQIGVRFFTVYGPWGRPDMAYWSFTDRILRGETIRVFNGGKMKRDFTYIDDAIAGLKAIATGEPHFADGERTHLLYNIGHNQPVQLMDFIRTIEKATGKTARIALEPMQPGDVTETCADISKMQADYGYDPKVSLEEGIGKFVDWFKTQRVASGPSRRYM</sequence>
<dbReference type="EMBL" id="QWFX01000014">
    <property type="protein sequence ID" value="RIJ27084.1"/>
    <property type="molecule type" value="Genomic_DNA"/>
</dbReference>
<dbReference type="InterPro" id="IPR036291">
    <property type="entry name" value="NAD(P)-bd_dom_sf"/>
</dbReference>
<dbReference type="AlphaFoldDB" id="A0A399R8S9"/>
<evidence type="ECO:0000313" key="3">
    <source>
        <dbReference type="EMBL" id="RIJ27084.1"/>
    </source>
</evidence>
<dbReference type="Pfam" id="PF01370">
    <property type="entry name" value="Epimerase"/>
    <property type="match status" value="1"/>
</dbReference>
<reference evidence="3 4" key="1">
    <citation type="submission" date="2018-08" db="EMBL/GenBank/DDBJ databases">
        <title>Henriciella mobilis sp. nov., isolated from seawater.</title>
        <authorList>
            <person name="Cheng H."/>
            <person name="Wu Y.-H."/>
            <person name="Xu X.-W."/>
            <person name="Guo L.-L."/>
        </authorList>
    </citation>
    <scope>NUCLEOTIDE SEQUENCE [LARGE SCALE GENOMIC DNA]</scope>
    <source>
        <strain evidence="3 4">JN25</strain>
    </source>
</reference>
<name>A0A399R8S9_9PROT</name>
<dbReference type="Gene3D" id="3.90.25.10">
    <property type="entry name" value="UDP-galactose 4-epimerase, domain 1"/>
    <property type="match status" value="1"/>
</dbReference>